<organism evidence="10 11">
    <name type="scientific">candidate division TA06 bacterium DG_26</name>
    <dbReference type="NCBI Taxonomy" id="1703771"/>
    <lineage>
        <taxon>Bacteria</taxon>
        <taxon>Bacteria division TA06</taxon>
    </lineage>
</organism>
<comment type="caution">
    <text evidence="10">The sequence shown here is derived from an EMBL/GenBank/DDBJ whole genome shotgun (WGS) entry which is preliminary data.</text>
</comment>
<protein>
    <recommendedName>
        <fullName evidence="8">Tryptophan--tRNA ligase</fullName>
        <ecNumber evidence="8">6.1.1.2</ecNumber>
    </recommendedName>
    <alternativeName>
        <fullName evidence="8">Tryptophanyl-tRNA synthetase</fullName>
        <shortName evidence="8">TrpRS</shortName>
    </alternativeName>
</protein>
<dbReference type="EC" id="6.1.1.2" evidence="8"/>
<feature type="binding site" evidence="8">
    <location>
        <position position="185"/>
    </location>
    <ligand>
        <name>ATP</name>
        <dbReference type="ChEBI" id="CHEBI:30616"/>
    </ligand>
</feature>
<dbReference type="Gene3D" id="1.10.240.10">
    <property type="entry name" value="Tyrosyl-Transfer RNA Synthetase"/>
    <property type="match status" value="1"/>
</dbReference>
<dbReference type="GO" id="GO:0005524">
    <property type="term" value="F:ATP binding"/>
    <property type="evidence" value="ECO:0007669"/>
    <property type="project" value="UniProtKB-UniRule"/>
</dbReference>
<feature type="binding site" evidence="8">
    <location>
        <begin position="19"/>
        <end position="20"/>
    </location>
    <ligand>
        <name>ATP</name>
        <dbReference type="ChEBI" id="CHEBI:30616"/>
    </ligand>
</feature>
<evidence type="ECO:0000256" key="4">
    <source>
        <dbReference type="ARBA" id="ARBA00022840"/>
    </source>
</evidence>
<dbReference type="CDD" id="cd00806">
    <property type="entry name" value="TrpRS_core"/>
    <property type="match status" value="1"/>
</dbReference>
<reference evidence="10 11" key="1">
    <citation type="journal article" date="2015" name="Microbiome">
        <title>Genomic resolution of linkages in carbon, nitrogen, and sulfur cycling among widespread estuary sediment bacteria.</title>
        <authorList>
            <person name="Baker B.J."/>
            <person name="Lazar C.S."/>
            <person name="Teske A.P."/>
            <person name="Dick G.J."/>
        </authorList>
    </citation>
    <scope>NUCLEOTIDE SEQUENCE [LARGE SCALE GENOMIC DNA]</scope>
    <source>
        <strain evidence="10">DG_26</strain>
    </source>
</reference>
<sequence>MARDKVFSGVQPTGELHIGNLFGAIRNWVELQEKYSCFYCIVDYHAMTTDFDPNSLRSDGVTLAMDLIACGIDPSRCTLFLQSDVPEHTELAWILSCFTSYGDLARMTQFKEKSKNAGFVNAGLFNYPVLQAADILLYMAGWVPVGEDQLQHLELARRIARRFNSQVREEFFPEVNPILSKAPRIMSLSDPSQKMSKSLGPDHYVGIAEPDDMIWKKIKTAVTDKGLEETTEMSPGVENLFTILKNTAEPSLVQTFAEKHRGGTLLYAELKKVVFENLRDVLGPIRERRNALRAEEVSAALTQGGKRASRVARRTIRKVRKLVGVGAGEA</sequence>
<dbReference type="InterPro" id="IPR050203">
    <property type="entry name" value="Trp-tRNA_synthetase"/>
</dbReference>
<dbReference type="Pfam" id="PF00579">
    <property type="entry name" value="tRNA-synt_1b"/>
    <property type="match status" value="1"/>
</dbReference>
<dbReference type="AlphaFoldDB" id="A0A0S7WLJ6"/>
<dbReference type="PATRIC" id="fig|1703771.3.peg.73"/>
<keyword evidence="5 8" id="KW-0648">Protein biosynthesis</keyword>
<dbReference type="NCBIfam" id="TIGR00233">
    <property type="entry name" value="trpS"/>
    <property type="match status" value="1"/>
</dbReference>
<evidence type="ECO:0000256" key="6">
    <source>
        <dbReference type="ARBA" id="ARBA00023146"/>
    </source>
</evidence>
<feature type="binding site" evidence="8">
    <location>
        <position position="134"/>
    </location>
    <ligand>
        <name>L-tryptophan</name>
        <dbReference type="ChEBI" id="CHEBI:57912"/>
    </ligand>
</feature>
<comment type="subunit">
    <text evidence="8">Homodimer.</text>
</comment>
<evidence type="ECO:0000256" key="5">
    <source>
        <dbReference type="ARBA" id="ARBA00022917"/>
    </source>
</evidence>
<gene>
    <name evidence="8" type="primary">trpS</name>
    <name evidence="10" type="ORF">AMJ40_01340</name>
</gene>
<dbReference type="InterPro" id="IPR014729">
    <property type="entry name" value="Rossmann-like_a/b/a_fold"/>
</dbReference>
<comment type="similarity">
    <text evidence="1 8 9">Belongs to the class-I aminoacyl-tRNA synthetase family.</text>
</comment>
<dbReference type="InterPro" id="IPR024109">
    <property type="entry name" value="Trp-tRNA-ligase_bac-type"/>
</dbReference>
<keyword evidence="2 8" id="KW-0436">Ligase</keyword>
<proteinExistence type="inferred from homology"/>
<dbReference type="GO" id="GO:0005829">
    <property type="term" value="C:cytosol"/>
    <property type="evidence" value="ECO:0007669"/>
    <property type="project" value="TreeGrafter"/>
</dbReference>
<dbReference type="FunFam" id="1.10.240.10:FF:000005">
    <property type="entry name" value="Tryptophan--tRNA ligase"/>
    <property type="match status" value="1"/>
</dbReference>
<dbReference type="GO" id="GO:0004830">
    <property type="term" value="F:tryptophan-tRNA ligase activity"/>
    <property type="evidence" value="ECO:0007669"/>
    <property type="project" value="UniProtKB-UniRule"/>
</dbReference>
<feature type="short sequence motif" description="'HIGH' region" evidence="8">
    <location>
        <begin position="12"/>
        <end position="20"/>
    </location>
</feature>
<keyword evidence="4 8" id="KW-0067">ATP-binding</keyword>
<accession>A0A0S7WLJ6</accession>
<dbReference type="Proteomes" id="UP000051124">
    <property type="component" value="Unassembled WGS sequence"/>
</dbReference>
<evidence type="ECO:0000313" key="10">
    <source>
        <dbReference type="EMBL" id="KPJ50947.1"/>
    </source>
</evidence>
<dbReference type="PANTHER" id="PTHR43766:SF1">
    <property type="entry name" value="TRYPTOPHAN--TRNA LIGASE, MITOCHONDRIAL"/>
    <property type="match status" value="1"/>
</dbReference>
<evidence type="ECO:0000256" key="7">
    <source>
        <dbReference type="ARBA" id="ARBA00049929"/>
    </source>
</evidence>
<dbReference type="InterPro" id="IPR002306">
    <property type="entry name" value="Trp-tRNA-ligase"/>
</dbReference>
<feature type="binding site" evidence="8">
    <location>
        <begin position="194"/>
        <end position="198"/>
    </location>
    <ligand>
        <name>ATP</name>
        <dbReference type="ChEBI" id="CHEBI:30616"/>
    </ligand>
</feature>
<keyword evidence="3 8" id="KW-0547">Nucleotide-binding</keyword>
<comment type="catalytic activity">
    <reaction evidence="7 8">
        <text>tRNA(Trp) + L-tryptophan + ATP = L-tryptophyl-tRNA(Trp) + AMP + diphosphate + H(+)</text>
        <dbReference type="Rhea" id="RHEA:24080"/>
        <dbReference type="Rhea" id="RHEA-COMP:9671"/>
        <dbReference type="Rhea" id="RHEA-COMP:9705"/>
        <dbReference type="ChEBI" id="CHEBI:15378"/>
        <dbReference type="ChEBI" id="CHEBI:30616"/>
        <dbReference type="ChEBI" id="CHEBI:33019"/>
        <dbReference type="ChEBI" id="CHEBI:57912"/>
        <dbReference type="ChEBI" id="CHEBI:78442"/>
        <dbReference type="ChEBI" id="CHEBI:78535"/>
        <dbReference type="ChEBI" id="CHEBI:456215"/>
        <dbReference type="EC" id="6.1.1.2"/>
    </reaction>
</comment>
<dbReference type="EMBL" id="LIZT01000009">
    <property type="protein sequence ID" value="KPJ50947.1"/>
    <property type="molecule type" value="Genomic_DNA"/>
</dbReference>
<feature type="short sequence motif" description="'KMSKS' region" evidence="8">
    <location>
        <begin position="194"/>
        <end position="198"/>
    </location>
</feature>
<evidence type="ECO:0000256" key="9">
    <source>
        <dbReference type="RuleBase" id="RU363036"/>
    </source>
</evidence>
<keyword evidence="6 8" id="KW-0030">Aminoacyl-tRNA synthetase</keyword>
<feature type="binding site" evidence="8">
    <location>
        <begin position="146"/>
        <end position="148"/>
    </location>
    <ligand>
        <name>ATP</name>
        <dbReference type="ChEBI" id="CHEBI:30616"/>
    </ligand>
</feature>
<dbReference type="PANTHER" id="PTHR43766">
    <property type="entry name" value="TRYPTOPHAN--TRNA LIGASE, MITOCHONDRIAL"/>
    <property type="match status" value="1"/>
</dbReference>
<evidence type="ECO:0000256" key="8">
    <source>
        <dbReference type="HAMAP-Rule" id="MF_00140"/>
    </source>
</evidence>
<evidence type="ECO:0000256" key="3">
    <source>
        <dbReference type="ARBA" id="ARBA00022741"/>
    </source>
</evidence>
<name>A0A0S7WLJ6_UNCT6</name>
<dbReference type="PROSITE" id="PS00178">
    <property type="entry name" value="AA_TRNA_LIGASE_I"/>
    <property type="match status" value="1"/>
</dbReference>
<dbReference type="InterPro" id="IPR002305">
    <property type="entry name" value="aa-tRNA-synth_Ic"/>
</dbReference>
<feature type="binding site" evidence="8">
    <location>
        <begin position="11"/>
        <end position="13"/>
    </location>
    <ligand>
        <name>ATP</name>
        <dbReference type="ChEBI" id="CHEBI:30616"/>
    </ligand>
</feature>
<evidence type="ECO:0000256" key="2">
    <source>
        <dbReference type="ARBA" id="ARBA00022598"/>
    </source>
</evidence>
<dbReference type="SUPFAM" id="SSF52374">
    <property type="entry name" value="Nucleotidylyl transferase"/>
    <property type="match status" value="1"/>
</dbReference>
<dbReference type="HAMAP" id="MF_00140_B">
    <property type="entry name" value="Trp_tRNA_synth_B"/>
    <property type="match status" value="1"/>
</dbReference>
<keyword evidence="8" id="KW-0963">Cytoplasm</keyword>
<evidence type="ECO:0000256" key="1">
    <source>
        <dbReference type="ARBA" id="ARBA00005594"/>
    </source>
</evidence>
<dbReference type="GO" id="GO:0006436">
    <property type="term" value="P:tryptophanyl-tRNA aminoacylation"/>
    <property type="evidence" value="ECO:0007669"/>
    <property type="project" value="UniProtKB-UniRule"/>
</dbReference>
<evidence type="ECO:0000313" key="11">
    <source>
        <dbReference type="Proteomes" id="UP000051124"/>
    </source>
</evidence>
<comment type="subcellular location">
    <subcellularLocation>
        <location evidence="8">Cytoplasm</location>
    </subcellularLocation>
</comment>
<dbReference type="PRINTS" id="PR01039">
    <property type="entry name" value="TRNASYNTHTRP"/>
</dbReference>
<dbReference type="Gene3D" id="3.40.50.620">
    <property type="entry name" value="HUPs"/>
    <property type="match status" value="1"/>
</dbReference>
<dbReference type="InterPro" id="IPR001412">
    <property type="entry name" value="aa-tRNA-synth_I_CS"/>
</dbReference>
<comment type="function">
    <text evidence="8">Catalyzes the attachment of tryptophan to tRNA(Trp).</text>
</comment>